<feature type="coiled-coil region" evidence="1">
    <location>
        <begin position="29"/>
        <end position="82"/>
    </location>
</feature>
<evidence type="ECO:0008006" key="5">
    <source>
        <dbReference type="Google" id="ProtNLM"/>
    </source>
</evidence>
<name>A0ABN1D416_SACER</name>
<dbReference type="EMBL" id="BAAAGS010000022">
    <property type="protein sequence ID" value="GAA0533630.1"/>
    <property type="molecule type" value="Genomic_DNA"/>
</dbReference>
<dbReference type="Proteomes" id="UP001500729">
    <property type="component" value="Unassembled WGS sequence"/>
</dbReference>
<keyword evidence="4" id="KW-1185">Reference proteome</keyword>
<protein>
    <recommendedName>
        <fullName evidence="5">Secreted protein</fullName>
    </recommendedName>
</protein>
<gene>
    <name evidence="3" type="ORF">GCM10009533_35970</name>
</gene>
<keyword evidence="2" id="KW-0472">Membrane</keyword>
<dbReference type="RefSeq" id="WP_009944869.1">
    <property type="nucleotide sequence ID" value="NZ_BAAAGS010000022.1"/>
</dbReference>
<comment type="caution">
    <text evidence="3">The sequence shown here is derived from an EMBL/GenBank/DDBJ whole genome shotgun (WGS) entry which is preliminary data.</text>
</comment>
<feature type="transmembrane region" description="Helical" evidence="2">
    <location>
        <begin position="6"/>
        <end position="29"/>
    </location>
</feature>
<keyword evidence="1" id="KW-0175">Coiled coil</keyword>
<proteinExistence type="predicted"/>
<organism evidence="3 4">
    <name type="scientific">Saccharopolyspora erythraea</name>
    <name type="common">Streptomyces erythraeus</name>
    <dbReference type="NCBI Taxonomy" id="1836"/>
    <lineage>
        <taxon>Bacteria</taxon>
        <taxon>Bacillati</taxon>
        <taxon>Actinomycetota</taxon>
        <taxon>Actinomycetes</taxon>
        <taxon>Pseudonocardiales</taxon>
        <taxon>Pseudonocardiaceae</taxon>
        <taxon>Saccharopolyspora</taxon>
    </lineage>
</organism>
<accession>A0ABN1D416</accession>
<sequence length="220" mass="24417">MGAAQVVSLIVSGVALGGVLVAQCVLLYVSHLRERREDARRELDRQAEREARAAEREAEREARAAEREIERETRRLDRIQAVYGDYISHALKLSELCTEARDSQRYAQITQSDLEAPFEGFRRVSYELAILVTPEVAQRMNDVTTVVADLAEAAEEARAAVKADDLDRHSRAHTRSLVAQSRLPEALIRMRTALRRQLGVDIDASGAEGQRLSAPVGGSN</sequence>
<evidence type="ECO:0000256" key="1">
    <source>
        <dbReference type="SAM" id="Coils"/>
    </source>
</evidence>
<keyword evidence="2" id="KW-1133">Transmembrane helix</keyword>
<keyword evidence="2" id="KW-0812">Transmembrane</keyword>
<evidence type="ECO:0000313" key="4">
    <source>
        <dbReference type="Proteomes" id="UP001500729"/>
    </source>
</evidence>
<reference evidence="3 4" key="1">
    <citation type="journal article" date="2019" name="Int. J. Syst. Evol. Microbiol.">
        <title>The Global Catalogue of Microorganisms (GCM) 10K type strain sequencing project: providing services to taxonomists for standard genome sequencing and annotation.</title>
        <authorList>
            <consortium name="The Broad Institute Genomics Platform"/>
            <consortium name="The Broad Institute Genome Sequencing Center for Infectious Disease"/>
            <person name="Wu L."/>
            <person name="Ma J."/>
        </authorList>
    </citation>
    <scope>NUCLEOTIDE SEQUENCE [LARGE SCALE GENOMIC DNA]</scope>
    <source>
        <strain evidence="3 4">JCM 10303</strain>
    </source>
</reference>
<evidence type="ECO:0000256" key="2">
    <source>
        <dbReference type="SAM" id="Phobius"/>
    </source>
</evidence>
<evidence type="ECO:0000313" key="3">
    <source>
        <dbReference type="EMBL" id="GAA0533630.1"/>
    </source>
</evidence>